<gene>
    <name evidence="1" type="ORF">EPI11_09950</name>
</gene>
<dbReference type="OrthoDB" id="1492178at2"/>
<dbReference type="AlphaFoldDB" id="A0A444HBD6"/>
<keyword evidence="2" id="KW-1185">Reference proteome</keyword>
<accession>A0A444HBD6</accession>
<proteinExistence type="predicted"/>
<organism evidence="1 2">
    <name type="scientific">Flavobacterium cerinum</name>
    <dbReference type="NCBI Taxonomy" id="2502784"/>
    <lineage>
        <taxon>Bacteria</taxon>
        <taxon>Pseudomonadati</taxon>
        <taxon>Bacteroidota</taxon>
        <taxon>Flavobacteriia</taxon>
        <taxon>Flavobacteriales</taxon>
        <taxon>Flavobacteriaceae</taxon>
        <taxon>Flavobacterium</taxon>
    </lineage>
</organism>
<dbReference type="Proteomes" id="UP000287527">
    <property type="component" value="Unassembled WGS sequence"/>
</dbReference>
<name>A0A444HBD6_9FLAO</name>
<protein>
    <submittedName>
        <fullName evidence="1">Uncharacterized protein</fullName>
    </submittedName>
</protein>
<evidence type="ECO:0000313" key="2">
    <source>
        <dbReference type="Proteomes" id="UP000287527"/>
    </source>
</evidence>
<evidence type="ECO:0000313" key="1">
    <source>
        <dbReference type="EMBL" id="RWX00584.1"/>
    </source>
</evidence>
<dbReference type="EMBL" id="SBII01000005">
    <property type="protein sequence ID" value="RWX00584.1"/>
    <property type="molecule type" value="Genomic_DNA"/>
</dbReference>
<comment type="caution">
    <text evidence="1">The sequence shown here is derived from an EMBL/GenBank/DDBJ whole genome shotgun (WGS) entry which is preliminary data.</text>
</comment>
<sequence>MLFSSQFSPDSLGFVVLNKIVSAKGFDENGYGWTEFLMQEIEKMDQHLVGGLNVDPEAETFSIVTTSRSSFEELLSHLTKLFQELKQ</sequence>
<reference evidence="1 2" key="1">
    <citation type="submission" date="2019-01" db="EMBL/GenBank/DDBJ databases">
        <title>Flavobacterium sp. nov.,isolated from freshwater.</title>
        <authorList>
            <person name="Zhang R."/>
            <person name="Du Z.-J."/>
        </authorList>
    </citation>
    <scope>NUCLEOTIDE SEQUENCE [LARGE SCALE GENOMIC DNA]</scope>
    <source>
        <strain evidence="1 2">1E403</strain>
    </source>
</reference>